<dbReference type="HOGENOM" id="CLU_000960_22_3_1"/>
<dbReference type="Pfam" id="PF07690">
    <property type="entry name" value="MFS_1"/>
    <property type="match status" value="2"/>
</dbReference>
<evidence type="ECO:0000256" key="1">
    <source>
        <dbReference type="ARBA" id="ARBA00004141"/>
    </source>
</evidence>
<dbReference type="OrthoDB" id="6770063at2759"/>
<dbReference type="GO" id="GO:0015174">
    <property type="term" value="F:basic amino acid transmembrane transporter activity"/>
    <property type="evidence" value="ECO:0007669"/>
    <property type="project" value="TreeGrafter"/>
</dbReference>
<organism evidence="7 8">
    <name type="scientific">Byssochlamys spectabilis (strain No. 5 / NBRC 109023)</name>
    <name type="common">Paecilomyces variotii</name>
    <dbReference type="NCBI Taxonomy" id="1356009"/>
    <lineage>
        <taxon>Eukaryota</taxon>
        <taxon>Fungi</taxon>
        <taxon>Dikarya</taxon>
        <taxon>Ascomycota</taxon>
        <taxon>Pezizomycotina</taxon>
        <taxon>Eurotiomycetes</taxon>
        <taxon>Eurotiomycetidae</taxon>
        <taxon>Eurotiales</taxon>
        <taxon>Thermoascaceae</taxon>
        <taxon>Paecilomyces</taxon>
    </lineage>
</organism>
<gene>
    <name evidence="7" type="ORF">PVAR5_0969</name>
</gene>
<feature type="transmembrane region" description="Helical" evidence="6">
    <location>
        <begin position="321"/>
        <end position="340"/>
    </location>
</feature>
<feature type="transmembrane region" description="Helical" evidence="6">
    <location>
        <begin position="424"/>
        <end position="444"/>
    </location>
</feature>
<dbReference type="EMBL" id="BAUL01000023">
    <property type="protein sequence ID" value="GAD92378.1"/>
    <property type="molecule type" value="Genomic_DNA"/>
</dbReference>
<keyword evidence="8" id="KW-1185">Reference proteome</keyword>
<evidence type="ECO:0000256" key="6">
    <source>
        <dbReference type="SAM" id="Phobius"/>
    </source>
</evidence>
<reference evidence="8" key="1">
    <citation type="journal article" date="2014" name="Genome Announc.">
        <title>Draft genome sequence of the formaldehyde-resistant fungus Byssochlamys spectabilis No. 5 (anamorph Paecilomyces variotii No. 5) (NBRC109023).</title>
        <authorList>
            <person name="Oka T."/>
            <person name="Ekino K."/>
            <person name="Fukuda K."/>
            <person name="Nomura Y."/>
        </authorList>
    </citation>
    <scope>NUCLEOTIDE SEQUENCE [LARGE SCALE GENOMIC DNA]</scope>
    <source>
        <strain evidence="8">No. 5 / NBRC 109023</strain>
    </source>
</reference>
<feature type="transmembrane region" description="Helical" evidence="6">
    <location>
        <begin position="243"/>
        <end position="262"/>
    </location>
</feature>
<evidence type="ECO:0000256" key="4">
    <source>
        <dbReference type="ARBA" id="ARBA00023136"/>
    </source>
</evidence>
<feature type="transmembrane region" description="Helical" evidence="6">
    <location>
        <begin position="361"/>
        <end position="385"/>
    </location>
</feature>
<dbReference type="Proteomes" id="UP000018001">
    <property type="component" value="Unassembled WGS sequence"/>
</dbReference>
<keyword evidence="3 6" id="KW-1133">Transmembrane helix</keyword>
<evidence type="ECO:0000313" key="7">
    <source>
        <dbReference type="EMBL" id="GAD92378.1"/>
    </source>
</evidence>
<accession>V5FKS5</accession>
<feature type="compositionally biased region" description="Low complexity" evidence="5">
    <location>
        <begin position="35"/>
        <end position="67"/>
    </location>
</feature>
<dbReference type="Gene3D" id="1.20.1250.20">
    <property type="entry name" value="MFS general substrate transporter like domains"/>
    <property type="match status" value="1"/>
</dbReference>
<evidence type="ECO:0000256" key="3">
    <source>
        <dbReference type="ARBA" id="ARBA00022989"/>
    </source>
</evidence>
<dbReference type="SUPFAM" id="SSF103473">
    <property type="entry name" value="MFS general substrate transporter"/>
    <property type="match status" value="2"/>
</dbReference>
<dbReference type="InParanoid" id="V5FKS5"/>
<comment type="subcellular location">
    <subcellularLocation>
        <location evidence="1">Membrane</location>
        <topology evidence="1">Multi-pass membrane protein</topology>
    </subcellularLocation>
</comment>
<evidence type="ECO:0000313" key="8">
    <source>
        <dbReference type="Proteomes" id="UP000018001"/>
    </source>
</evidence>
<dbReference type="InterPro" id="IPR036259">
    <property type="entry name" value="MFS_trans_sf"/>
</dbReference>
<feature type="transmembrane region" description="Helical" evidence="6">
    <location>
        <begin position="456"/>
        <end position="480"/>
    </location>
</feature>
<feature type="transmembrane region" description="Helical" evidence="6">
    <location>
        <begin position="492"/>
        <end position="515"/>
    </location>
</feature>
<dbReference type="AlphaFoldDB" id="V5FKS5"/>
<feature type="transmembrane region" description="Helical" evidence="6">
    <location>
        <begin position="290"/>
        <end position="309"/>
    </location>
</feature>
<proteinExistence type="predicted"/>
<dbReference type="eggNOG" id="KOG0254">
    <property type="taxonomic scope" value="Eukaryota"/>
</dbReference>
<dbReference type="PANTHER" id="PTHR23501">
    <property type="entry name" value="MAJOR FACILITATOR SUPERFAMILY"/>
    <property type="match status" value="1"/>
</dbReference>
<protein>
    <submittedName>
        <fullName evidence="7">Efflux pump antibiotic resistance protein</fullName>
    </submittedName>
</protein>
<comment type="caution">
    <text evidence="7">The sequence shown here is derived from an EMBL/GenBank/DDBJ whole genome shotgun (WGS) entry which is preliminary data.</text>
</comment>
<feature type="transmembrane region" description="Helical" evidence="6">
    <location>
        <begin position="397"/>
        <end position="417"/>
    </location>
</feature>
<sequence>MVAVDSGHVGPAEVVDETTPLRISRDDDKVQKRFSYQSIQKSSSSSTLSSSSGSSGSSRSDAESALSPRTDSAENGNTLTNIISVISVLLLGEFIANADTTLVYASSGKISSEFGGLQDANWLSTAYTMGVSVAQPMYGKLSDIYGRKTLLLIAYSFFAIGCVDITCGTSSLGEPSAVLEEQGQSLWLLSSSQVPIPGTSDRVVRRLNFVFVIRHSSKKRYRSMEVLHQHRNDPRPQSWRTNWRMFLIQAILFCLAAILVAARLHIDIPHHDNQVEADPNSSSQSKIRRIDFLGIISLTISISAGILLLDLGGQKFPWLSLYTLFLSLCTVIFFIAFVLIEAYVAREPIFSLRIIRQPNVAASYIVMGLQIMAQVSMMFCIPLYFQVTAHASATNAGAHLSPAVVGNAIGGLVAGALIKRTGRYKLLIVSAGLVASVTYILLFLRWNGNTNLWESLYIIPGGFGTGIAGAGVFVSMTSMLDAKDVAMATSGFFFFLNLGITGGVTASNTVLGIQFKKQLERNLTGPGARKIIKRATSDVGYISNLSGHLREVVIACYVSGLKYTYIMSLCWSLLASAVALLIKNHEL</sequence>
<evidence type="ECO:0000256" key="5">
    <source>
        <dbReference type="SAM" id="MobiDB-lite"/>
    </source>
</evidence>
<keyword evidence="4 6" id="KW-0472">Membrane</keyword>
<keyword evidence="2 6" id="KW-0812">Transmembrane</keyword>
<feature type="transmembrane region" description="Helical" evidence="6">
    <location>
        <begin position="563"/>
        <end position="582"/>
    </location>
</feature>
<name>V5FKS5_BYSSN</name>
<dbReference type="Gene3D" id="1.20.1720.10">
    <property type="entry name" value="Multidrug resistance protein D"/>
    <property type="match status" value="1"/>
</dbReference>
<evidence type="ECO:0000256" key="2">
    <source>
        <dbReference type="ARBA" id="ARBA00022692"/>
    </source>
</evidence>
<dbReference type="InterPro" id="IPR011701">
    <property type="entry name" value="MFS"/>
</dbReference>
<feature type="region of interest" description="Disordered" evidence="5">
    <location>
        <begin position="1"/>
        <end position="72"/>
    </location>
</feature>
<dbReference type="PANTHER" id="PTHR23501:SF33">
    <property type="entry name" value="MAJOR FACILITATOR SUPERFAMILY (MFS) PROFILE DOMAIN-CONTAINING PROTEIN"/>
    <property type="match status" value="1"/>
</dbReference>
<dbReference type="GO" id="GO:0000329">
    <property type="term" value="C:fungal-type vacuole membrane"/>
    <property type="evidence" value="ECO:0007669"/>
    <property type="project" value="TreeGrafter"/>
</dbReference>